<protein>
    <submittedName>
        <fullName evidence="1">Uncharacterized protein</fullName>
    </submittedName>
</protein>
<evidence type="ECO:0000313" key="2">
    <source>
        <dbReference type="Proteomes" id="UP001153636"/>
    </source>
</evidence>
<dbReference type="EMBL" id="OV651821">
    <property type="protein sequence ID" value="CAH1115752.1"/>
    <property type="molecule type" value="Genomic_DNA"/>
</dbReference>
<gene>
    <name evidence="1" type="ORF">PSYICH_LOCUS15373</name>
</gene>
<organism evidence="1 2">
    <name type="scientific">Psylliodes chrysocephalus</name>
    <dbReference type="NCBI Taxonomy" id="3402493"/>
    <lineage>
        <taxon>Eukaryota</taxon>
        <taxon>Metazoa</taxon>
        <taxon>Ecdysozoa</taxon>
        <taxon>Arthropoda</taxon>
        <taxon>Hexapoda</taxon>
        <taxon>Insecta</taxon>
        <taxon>Pterygota</taxon>
        <taxon>Neoptera</taxon>
        <taxon>Endopterygota</taxon>
        <taxon>Coleoptera</taxon>
        <taxon>Polyphaga</taxon>
        <taxon>Cucujiformia</taxon>
        <taxon>Chrysomeloidea</taxon>
        <taxon>Chrysomelidae</taxon>
        <taxon>Galerucinae</taxon>
        <taxon>Alticini</taxon>
        <taxon>Psylliodes</taxon>
    </lineage>
</organism>
<dbReference type="AlphaFoldDB" id="A0A9P0DG47"/>
<dbReference type="OrthoDB" id="6772448at2759"/>
<sequence>MPLVAQFFVSPFMEIDIQQFATCVMQNFGEDIGARKMEVIEFQNDLALKSAAKSRWGHELYDLNNDEIVVNSNPYNVPVDTNILNEDILLDLEIEEELPNKTFTLEGKRIINIGYFFEQLQNIQHLPSFACSLVNCQIINEVTNASKFIVKCNMCNEKFSLNSQQADELYVNLAAVLGKYITQSYVKLAIVTCYTIAVSP</sequence>
<reference evidence="1" key="1">
    <citation type="submission" date="2022-01" db="EMBL/GenBank/DDBJ databases">
        <authorList>
            <person name="King R."/>
        </authorList>
    </citation>
    <scope>NUCLEOTIDE SEQUENCE</scope>
</reference>
<keyword evidence="2" id="KW-1185">Reference proteome</keyword>
<name>A0A9P0DG47_9CUCU</name>
<evidence type="ECO:0000313" key="1">
    <source>
        <dbReference type="EMBL" id="CAH1115752.1"/>
    </source>
</evidence>
<proteinExistence type="predicted"/>
<accession>A0A9P0DG47</accession>
<dbReference type="Proteomes" id="UP001153636">
    <property type="component" value="Chromosome 9"/>
</dbReference>